<evidence type="ECO:0000313" key="3">
    <source>
        <dbReference type="Proteomes" id="UP000026960"/>
    </source>
</evidence>
<dbReference type="Gramene" id="OBART04G06010.1">
    <property type="protein sequence ID" value="OBART04G06010.1"/>
    <property type="gene ID" value="OBART04G06010"/>
</dbReference>
<dbReference type="HOGENOM" id="CLU_1761688_0_0_1"/>
<evidence type="ECO:0000256" key="1">
    <source>
        <dbReference type="SAM" id="MobiDB-lite"/>
    </source>
</evidence>
<reference evidence="2" key="2">
    <citation type="submission" date="2015-03" db="UniProtKB">
        <authorList>
            <consortium name="EnsemblPlants"/>
        </authorList>
    </citation>
    <scope>IDENTIFICATION</scope>
</reference>
<dbReference type="EnsemblPlants" id="OBART04G06010.1">
    <property type="protein sequence ID" value="OBART04G06010.1"/>
    <property type="gene ID" value="OBART04G06010"/>
</dbReference>
<proteinExistence type="predicted"/>
<dbReference type="PaxDb" id="65489-OBART04G06010.1"/>
<protein>
    <recommendedName>
        <fullName evidence="4">DUF834 domain-containing protein</fullName>
    </recommendedName>
</protein>
<name>A0A0D3FTN2_9ORYZ</name>
<keyword evidence="3" id="KW-1185">Reference proteome</keyword>
<reference evidence="2" key="1">
    <citation type="journal article" date="2009" name="Rice">
        <title>De Novo Next Generation Sequencing of Plant Genomes.</title>
        <authorList>
            <person name="Rounsley S."/>
            <person name="Marri P.R."/>
            <person name="Yu Y."/>
            <person name="He R."/>
            <person name="Sisneros N."/>
            <person name="Goicoechea J.L."/>
            <person name="Lee S.J."/>
            <person name="Angelova A."/>
            <person name="Kudrna D."/>
            <person name="Luo M."/>
            <person name="Affourtit J."/>
            <person name="Desany B."/>
            <person name="Knight J."/>
            <person name="Niazi F."/>
            <person name="Egholm M."/>
            <person name="Wing R.A."/>
        </authorList>
    </citation>
    <scope>NUCLEOTIDE SEQUENCE [LARGE SCALE GENOMIC DNA]</scope>
    <source>
        <strain evidence="2">cv. IRGC 105608</strain>
    </source>
</reference>
<organism evidence="2">
    <name type="scientific">Oryza barthii</name>
    <dbReference type="NCBI Taxonomy" id="65489"/>
    <lineage>
        <taxon>Eukaryota</taxon>
        <taxon>Viridiplantae</taxon>
        <taxon>Streptophyta</taxon>
        <taxon>Embryophyta</taxon>
        <taxon>Tracheophyta</taxon>
        <taxon>Spermatophyta</taxon>
        <taxon>Magnoliopsida</taxon>
        <taxon>Liliopsida</taxon>
        <taxon>Poales</taxon>
        <taxon>Poaceae</taxon>
        <taxon>BOP clade</taxon>
        <taxon>Oryzoideae</taxon>
        <taxon>Oryzeae</taxon>
        <taxon>Oryzinae</taxon>
        <taxon>Oryza</taxon>
    </lineage>
</organism>
<evidence type="ECO:0000313" key="2">
    <source>
        <dbReference type="EnsemblPlants" id="OBART04G06010.1"/>
    </source>
</evidence>
<evidence type="ECO:0008006" key="4">
    <source>
        <dbReference type="Google" id="ProtNLM"/>
    </source>
</evidence>
<feature type="region of interest" description="Disordered" evidence="1">
    <location>
        <begin position="30"/>
        <end position="105"/>
    </location>
</feature>
<feature type="compositionally biased region" description="Low complexity" evidence="1">
    <location>
        <begin position="90"/>
        <end position="105"/>
    </location>
</feature>
<dbReference type="Proteomes" id="UP000026960">
    <property type="component" value="Chromosome 4"/>
</dbReference>
<accession>A0A0D3FTN2</accession>
<dbReference type="AlphaFoldDB" id="A0A0D3FTN2"/>
<sequence length="148" mass="14407">MVAGMATAVAEFRGSGDGVASGSGRGELLQTAVADGGGDGDGGRDGDGGGVVHGSGDSTASGGGRIVRHWWPPSPDATLVASAGDDGARRTVGSGSSRSRSGASSVGVGWWHFGASVVNTLVDRVSGVKTLLRSGHSNGDALGHHSPS</sequence>